<dbReference type="EC" id="1.2.1.70" evidence="3 8"/>
<evidence type="ECO:0000256" key="9">
    <source>
        <dbReference type="PIRSR" id="PIRSR000445-1"/>
    </source>
</evidence>
<sequence>MSDGLLVPIAIAGLDHLTASQKELEEFRFPDEEEFIRQARSRYKGVLLLQTCNRVEVLVQGDPQDLARFMQSLGRNRFSIHHGLGALRHLLGLASGINSMIVGEDQILGQMRKALLTSTAAGGNSQAIDICINTAIHFGVSVRQTTMINRGSVSIGSAAVKLAEELLGTLKNRHILVIGTGEMGRLVTKALREKDLTAIYVTNRTHERAVELAEEIGGKAITFKELFPVITLSDVVISCTAAPHIVIKRDELADAMLGRKWPLAEKPKPLIIIDIAQPRDTEDALREIPGVHLFTIDDLRSISEENLEARRSEAETIRSLIESELDTFIRRINRAAANDTIAALHTWAEAIRIRERDKAINRIGSADPKVIQVIDDLTRVLTGKILADATMSVRTCAEECDLETAEGIVDAITKGERLCFRRHD</sequence>
<dbReference type="InterPro" id="IPR036453">
    <property type="entry name" value="GluRdtase_dimer_dom_sf"/>
</dbReference>
<name>A0A8J8B4L4_9EURY</name>
<evidence type="ECO:0000256" key="12">
    <source>
        <dbReference type="PIRSR" id="PIRSR000445-4"/>
    </source>
</evidence>
<dbReference type="GO" id="GO:0008883">
    <property type="term" value="F:glutamyl-tRNA reductase activity"/>
    <property type="evidence" value="ECO:0007669"/>
    <property type="project" value="UniProtKB-UniRule"/>
</dbReference>
<comment type="domain">
    <text evidence="8">Possesses an unusual extended V-shaped dimeric structure with each monomer consisting of three distinct domains arranged along a curved 'spinal' alpha-helix. The N-terminal catalytic domain specifically recognizes the glutamate moiety of the substrate. The second domain is the NADPH-binding domain, and the third C-terminal domain is responsible for dimerization.</text>
</comment>
<dbReference type="PIRSF" id="PIRSF000445">
    <property type="entry name" value="4pyrrol_synth_GluRdtase"/>
    <property type="match status" value="1"/>
</dbReference>
<gene>
    <name evidence="8" type="primary">hemA</name>
    <name evidence="17" type="ORF">RJ53_04775</name>
</gene>
<dbReference type="OrthoDB" id="4562at2157"/>
<evidence type="ECO:0000256" key="2">
    <source>
        <dbReference type="ARBA" id="ARBA00005916"/>
    </source>
</evidence>
<evidence type="ECO:0000256" key="8">
    <source>
        <dbReference type="HAMAP-Rule" id="MF_00087"/>
    </source>
</evidence>
<evidence type="ECO:0000256" key="3">
    <source>
        <dbReference type="ARBA" id="ARBA00012970"/>
    </source>
</evidence>
<dbReference type="HAMAP" id="MF_00087">
    <property type="entry name" value="Glu_tRNA_reductase"/>
    <property type="match status" value="1"/>
</dbReference>
<feature type="active site" description="Nucleophile" evidence="8 9">
    <location>
        <position position="52"/>
    </location>
</feature>
<evidence type="ECO:0000256" key="4">
    <source>
        <dbReference type="ARBA" id="ARBA00022857"/>
    </source>
</evidence>
<feature type="binding site" evidence="8 11">
    <location>
        <begin position="179"/>
        <end position="184"/>
    </location>
    <ligand>
        <name>NADP(+)</name>
        <dbReference type="ChEBI" id="CHEBI:58349"/>
    </ligand>
</feature>
<feature type="binding site" evidence="8 10">
    <location>
        <begin position="104"/>
        <end position="106"/>
    </location>
    <ligand>
        <name>substrate</name>
    </ligand>
</feature>
<dbReference type="Proteomes" id="UP000730161">
    <property type="component" value="Unassembled WGS sequence"/>
</dbReference>
<dbReference type="CDD" id="cd05213">
    <property type="entry name" value="NAD_bind_Glutamyl_tRNA_reduct"/>
    <property type="match status" value="1"/>
</dbReference>
<dbReference type="AlphaFoldDB" id="A0A8J8B4L4"/>
<dbReference type="InterPro" id="IPR006151">
    <property type="entry name" value="Shikm_DH/Glu-tRNA_Rdtase"/>
</dbReference>
<feature type="domain" description="Quinate/shikimate 5-dehydrogenase/glutamyl-tRNA reductase" evidence="15">
    <location>
        <begin position="161"/>
        <end position="302"/>
    </location>
</feature>
<feature type="binding site" evidence="8 10">
    <location>
        <begin position="51"/>
        <end position="54"/>
    </location>
    <ligand>
        <name>substrate</name>
    </ligand>
</feature>
<dbReference type="Gene3D" id="3.40.50.720">
    <property type="entry name" value="NAD(P)-binding Rossmann-like Domain"/>
    <property type="match status" value="1"/>
</dbReference>
<comment type="similarity">
    <text evidence="2 8 13">Belongs to the glutamyl-tRNA reductase family.</text>
</comment>
<comment type="caution">
    <text evidence="17">The sequence shown here is derived from an EMBL/GenBank/DDBJ whole genome shotgun (WGS) entry which is preliminary data.</text>
</comment>
<comment type="catalytic activity">
    <reaction evidence="7 8 13">
        <text>(S)-4-amino-5-oxopentanoate + tRNA(Glu) + NADP(+) = L-glutamyl-tRNA(Glu) + NADPH + H(+)</text>
        <dbReference type="Rhea" id="RHEA:12344"/>
        <dbReference type="Rhea" id="RHEA-COMP:9663"/>
        <dbReference type="Rhea" id="RHEA-COMP:9680"/>
        <dbReference type="ChEBI" id="CHEBI:15378"/>
        <dbReference type="ChEBI" id="CHEBI:57501"/>
        <dbReference type="ChEBI" id="CHEBI:57783"/>
        <dbReference type="ChEBI" id="CHEBI:58349"/>
        <dbReference type="ChEBI" id="CHEBI:78442"/>
        <dbReference type="ChEBI" id="CHEBI:78520"/>
        <dbReference type="EC" id="1.2.1.70"/>
    </reaction>
</comment>
<evidence type="ECO:0000259" key="16">
    <source>
        <dbReference type="Pfam" id="PF05201"/>
    </source>
</evidence>
<feature type="domain" description="Tetrapyrrole biosynthesis glutamyl-tRNA reductase dimerisation" evidence="14">
    <location>
        <begin position="318"/>
        <end position="403"/>
    </location>
</feature>
<feature type="domain" description="Glutamyl-tRNA reductase N-terminal" evidence="16">
    <location>
        <begin position="13"/>
        <end position="146"/>
    </location>
</feature>
<dbReference type="EMBL" id="JWHL01000005">
    <property type="protein sequence ID" value="MBR1368861.1"/>
    <property type="molecule type" value="Genomic_DNA"/>
</dbReference>
<keyword evidence="6 8" id="KW-0627">Porphyrin biosynthesis</keyword>
<protein>
    <recommendedName>
        <fullName evidence="3 8">Glutamyl-tRNA reductase</fullName>
        <shortName evidence="8">GluTR</shortName>
        <ecNumber evidence="3 8">1.2.1.70</ecNumber>
    </recommendedName>
</protein>
<dbReference type="NCBIfam" id="TIGR01035">
    <property type="entry name" value="hemA"/>
    <property type="match status" value="1"/>
</dbReference>
<dbReference type="UniPathway" id="UPA00251">
    <property type="reaction ID" value="UER00316"/>
</dbReference>
<reference evidence="17" key="1">
    <citation type="submission" date="2014-12" db="EMBL/GenBank/DDBJ databases">
        <authorList>
            <person name="Huang H.-H."/>
            <person name="Chen S.-C."/>
            <person name="Lai M.-C."/>
        </authorList>
    </citation>
    <scope>NUCLEOTIDE SEQUENCE</scope>
    <source>
        <strain evidence="17">K1F9705b</strain>
    </source>
</reference>
<dbReference type="PANTHER" id="PTHR43013">
    <property type="entry name" value="GLUTAMYL-TRNA REDUCTASE"/>
    <property type="match status" value="1"/>
</dbReference>
<evidence type="ECO:0000256" key="10">
    <source>
        <dbReference type="PIRSR" id="PIRSR000445-2"/>
    </source>
</evidence>
<comment type="subunit">
    <text evidence="8">Homodimer.</text>
</comment>
<organism evidence="17 18">
    <name type="scientific">Methanocalculus chunghsingensis</name>
    <dbReference type="NCBI Taxonomy" id="156457"/>
    <lineage>
        <taxon>Archaea</taxon>
        <taxon>Methanobacteriati</taxon>
        <taxon>Methanobacteriota</taxon>
        <taxon>Stenosarchaea group</taxon>
        <taxon>Methanomicrobia</taxon>
        <taxon>Methanomicrobiales</taxon>
        <taxon>Methanocalculaceae</taxon>
        <taxon>Methanocalculus</taxon>
    </lineage>
</organism>
<dbReference type="InterPro" id="IPR036291">
    <property type="entry name" value="NAD(P)-bd_dom_sf"/>
</dbReference>
<proteinExistence type="inferred from homology"/>
<evidence type="ECO:0000256" key="6">
    <source>
        <dbReference type="ARBA" id="ARBA00023244"/>
    </source>
</evidence>
<comment type="miscellaneous">
    <text evidence="8">During catalysis, the active site Cys acts as a nucleophile attacking the alpha-carbonyl group of tRNA-bound glutamate with the formation of a thioester intermediate between enzyme and glutamate, and the concomitant release of tRNA(Glu). The thioester intermediate is finally reduced by direct hydride transfer from NADPH, to form the product GSA.</text>
</comment>
<comment type="function">
    <text evidence="8">Catalyzes the NADPH-dependent reduction of glutamyl-tRNA(Glu) to glutamate 1-semialdehyde (GSA).</text>
</comment>
<feature type="site" description="Important for activity" evidence="8 12">
    <location>
        <position position="89"/>
    </location>
</feature>
<dbReference type="InterPro" id="IPR015895">
    <property type="entry name" value="4pyrrol_synth_GluRdtase_N"/>
</dbReference>
<evidence type="ECO:0000313" key="18">
    <source>
        <dbReference type="Proteomes" id="UP000730161"/>
    </source>
</evidence>
<dbReference type="SUPFAM" id="SSF51735">
    <property type="entry name" value="NAD(P)-binding Rossmann-fold domains"/>
    <property type="match status" value="1"/>
</dbReference>
<dbReference type="SUPFAM" id="SSF69742">
    <property type="entry name" value="Glutamyl tRNA-reductase catalytic, N-terminal domain"/>
    <property type="match status" value="1"/>
</dbReference>
<evidence type="ECO:0000256" key="7">
    <source>
        <dbReference type="ARBA" id="ARBA00047464"/>
    </source>
</evidence>
<dbReference type="GO" id="GO:0050661">
    <property type="term" value="F:NADP binding"/>
    <property type="evidence" value="ECO:0007669"/>
    <property type="project" value="InterPro"/>
</dbReference>
<keyword evidence="18" id="KW-1185">Reference proteome</keyword>
<dbReference type="GO" id="GO:0019353">
    <property type="term" value="P:protoporphyrinogen IX biosynthetic process from glutamate"/>
    <property type="evidence" value="ECO:0007669"/>
    <property type="project" value="TreeGrafter"/>
</dbReference>
<dbReference type="FunFam" id="3.40.50.720:FF:000031">
    <property type="entry name" value="Glutamyl-tRNA reductase"/>
    <property type="match status" value="1"/>
</dbReference>
<dbReference type="InterPro" id="IPR000343">
    <property type="entry name" value="4pyrrol_synth_GluRdtase"/>
</dbReference>
<dbReference type="InterPro" id="IPR015896">
    <property type="entry name" value="4pyrrol_synth_GluRdtase_dimer"/>
</dbReference>
<evidence type="ECO:0000256" key="11">
    <source>
        <dbReference type="PIRSR" id="PIRSR000445-3"/>
    </source>
</evidence>
<keyword evidence="4 8" id="KW-0521">NADP</keyword>
<dbReference type="RefSeq" id="WP_211530512.1">
    <property type="nucleotide sequence ID" value="NZ_JWHL01000005.1"/>
</dbReference>
<keyword evidence="5 8" id="KW-0560">Oxidoreductase</keyword>
<dbReference type="SUPFAM" id="SSF69075">
    <property type="entry name" value="Glutamyl tRNA-reductase dimerization domain"/>
    <property type="match status" value="1"/>
</dbReference>
<evidence type="ECO:0000256" key="1">
    <source>
        <dbReference type="ARBA" id="ARBA00005059"/>
    </source>
</evidence>
<dbReference type="Pfam" id="PF05201">
    <property type="entry name" value="GlutR_N"/>
    <property type="match status" value="1"/>
</dbReference>
<evidence type="ECO:0000259" key="14">
    <source>
        <dbReference type="Pfam" id="PF00745"/>
    </source>
</evidence>
<dbReference type="InterPro" id="IPR036343">
    <property type="entry name" value="GluRdtase_N_sf"/>
</dbReference>
<evidence type="ECO:0000256" key="5">
    <source>
        <dbReference type="ARBA" id="ARBA00023002"/>
    </source>
</evidence>
<feature type="binding site" evidence="8 10">
    <location>
        <position position="99"/>
    </location>
    <ligand>
        <name>substrate</name>
    </ligand>
</feature>
<dbReference type="Pfam" id="PF00745">
    <property type="entry name" value="GlutR_dimer"/>
    <property type="match status" value="1"/>
</dbReference>
<feature type="binding site" evidence="8 10">
    <location>
        <position position="110"/>
    </location>
    <ligand>
        <name>substrate</name>
    </ligand>
</feature>
<dbReference type="Pfam" id="PF01488">
    <property type="entry name" value="Shikimate_DH"/>
    <property type="match status" value="1"/>
</dbReference>
<accession>A0A8J8B4L4</accession>
<comment type="pathway">
    <text evidence="1 8 13">Porphyrin-containing compound metabolism; protoporphyrin-IX biosynthesis; 5-aminolevulinate from L-glutamyl-tRNA(Glu): step 1/2.</text>
</comment>
<dbReference type="Gene3D" id="3.30.460.30">
    <property type="entry name" value="Glutamyl-tRNA reductase, N-terminal domain"/>
    <property type="match status" value="1"/>
</dbReference>
<evidence type="ECO:0000256" key="13">
    <source>
        <dbReference type="RuleBase" id="RU000584"/>
    </source>
</evidence>
<evidence type="ECO:0000259" key="15">
    <source>
        <dbReference type="Pfam" id="PF01488"/>
    </source>
</evidence>
<dbReference type="PANTHER" id="PTHR43013:SF1">
    <property type="entry name" value="GLUTAMYL-TRNA REDUCTASE"/>
    <property type="match status" value="1"/>
</dbReference>
<evidence type="ECO:0000313" key="17">
    <source>
        <dbReference type="EMBL" id="MBR1368861.1"/>
    </source>
</evidence>